<keyword evidence="5 8" id="KW-1133">Transmembrane helix</keyword>
<keyword evidence="7" id="KW-0270">Exopolysaccharide synthesis</keyword>
<keyword evidence="4 8" id="KW-0812">Transmembrane</keyword>
<dbReference type="PANTHER" id="PTHR30576">
    <property type="entry name" value="COLANIC BIOSYNTHESIS UDP-GLUCOSE LIPID CARRIER TRANSFERASE"/>
    <property type="match status" value="1"/>
</dbReference>
<feature type="transmembrane region" description="Helical" evidence="8">
    <location>
        <begin position="65"/>
        <end position="86"/>
    </location>
</feature>
<name>A0ABP7EQ94_9SPHN</name>
<evidence type="ECO:0000256" key="2">
    <source>
        <dbReference type="ARBA" id="ARBA00006464"/>
    </source>
</evidence>
<feature type="domain" description="Bacterial sugar transferase" evidence="9">
    <location>
        <begin position="240"/>
        <end position="428"/>
    </location>
</feature>
<evidence type="ECO:0000259" key="9">
    <source>
        <dbReference type="Pfam" id="PF02397"/>
    </source>
</evidence>
<dbReference type="NCBIfam" id="TIGR03025">
    <property type="entry name" value="EPS_sugtrans"/>
    <property type="match status" value="1"/>
</dbReference>
<evidence type="ECO:0000313" key="11">
    <source>
        <dbReference type="Proteomes" id="UP001500523"/>
    </source>
</evidence>
<feature type="transmembrane region" description="Helical" evidence="8">
    <location>
        <begin position="92"/>
        <end position="115"/>
    </location>
</feature>
<accession>A0ABP7EQ94</accession>
<evidence type="ECO:0000256" key="6">
    <source>
        <dbReference type="ARBA" id="ARBA00023136"/>
    </source>
</evidence>
<protein>
    <recommendedName>
        <fullName evidence="9">Bacterial sugar transferase domain-containing protein</fullName>
    </recommendedName>
</protein>
<keyword evidence="11" id="KW-1185">Reference proteome</keyword>
<evidence type="ECO:0000313" key="10">
    <source>
        <dbReference type="EMBL" id="GAA3722817.1"/>
    </source>
</evidence>
<proteinExistence type="inferred from homology"/>
<dbReference type="InterPro" id="IPR003362">
    <property type="entry name" value="Bact_transf"/>
</dbReference>
<sequence>MLLATDLVMMAAAFLLAHMIYNINTPTSPHHATIMYSLLAPLFAGMAMLNRAYNSEALESSRISVSRAALSLVYAAGAILFITYFLKAGGELSRGVFALGLTGSMMLIPVGRFLLHRPLLVMLGGSPDTTIIVRDGVRYDPNPGETVVDTADLGFHTETSDPAHFHILARITRHADRVIVATSPERQVEWSSILKSLTVDGEIIVHGNHLDGVISIGEHAGHKTLIVTTGPLRMQDRILKRLLDLSIVVPACLILAPLMVLIAIVIKLESKGPVLFKQDRIGRDNHIFAVYKFRSMYTYMCDAAAVQLTQRSDPRVTRIGSFIRRTSIDELPQLFNILRGDMSVVGPRPHALSAKAAGKLYWDVDPRYRHRHVIKPGLTGLAQVRGYRGNTERYEDLTNRLVADLEYAARWSLAGDIHIILKTLGVLVHNNAY</sequence>
<evidence type="ECO:0000256" key="1">
    <source>
        <dbReference type="ARBA" id="ARBA00004141"/>
    </source>
</evidence>
<comment type="subcellular location">
    <subcellularLocation>
        <location evidence="1">Membrane</location>
        <topology evidence="1">Multi-pass membrane protein</topology>
    </subcellularLocation>
</comment>
<dbReference type="Proteomes" id="UP001500523">
    <property type="component" value="Unassembled WGS sequence"/>
</dbReference>
<comment type="similarity">
    <text evidence="2">Belongs to the bacterial sugar transferase family.</text>
</comment>
<reference evidence="11" key="1">
    <citation type="journal article" date="2019" name="Int. J. Syst. Evol. Microbiol.">
        <title>The Global Catalogue of Microorganisms (GCM) 10K type strain sequencing project: providing services to taxonomists for standard genome sequencing and annotation.</title>
        <authorList>
            <consortium name="The Broad Institute Genomics Platform"/>
            <consortium name="The Broad Institute Genome Sequencing Center for Infectious Disease"/>
            <person name="Wu L."/>
            <person name="Ma J."/>
        </authorList>
    </citation>
    <scope>NUCLEOTIDE SEQUENCE [LARGE SCALE GENOMIC DNA]</scope>
    <source>
        <strain evidence="11">JCM 17498</strain>
    </source>
</reference>
<evidence type="ECO:0000256" key="3">
    <source>
        <dbReference type="ARBA" id="ARBA00022679"/>
    </source>
</evidence>
<evidence type="ECO:0000256" key="4">
    <source>
        <dbReference type="ARBA" id="ARBA00022692"/>
    </source>
</evidence>
<evidence type="ECO:0000256" key="5">
    <source>
        <dbReference type="ARBA" id="ARBA00022989"/>
    </source>
</evidence>
<evidence type="ECO:0000256" key="7">
    <source>
        <dbReference type="ARBA" id="ARBA00023169"/>
    </source>
</evidence>
<organism evidence="10 11">
    <name type="scientific">Sphingomonas cynarae</name>
    <dbReference type="NCBI Taxonomy" id="930197"/>
    <lineage>
        <taxon>Bacteria</taxon>
        <taxon>Pseudomonadati</taxon>
        <taxon>Pseudomonadota</taxon>
        <taxon>Alphaproteobacteria</taxon>
        <taxon>Sphingomonadales</taxon>
        <taxon>Sphingomonadaceae</taxon>
        <taxon>Sphingomonas</taxon>
    </lineage>
</organism>
<dbReference type="Pfam" id="PF02397">
    <property type="entry name" value="Bac_transf"/>
    <property type="match status" value="1"/>
</dbReference>
<evidence type="ECO:0000256" key="8">
    <source>
        <dbReference type="SAM" id="Phobius"/>
    </source>
</evidence>
<gene>
    <name evidence="10" type="ORF">GCM10022268_33750</name>
</gene>
<feature type="transmembrane region" description="Helical" evidence="8">
    <location>
        <begin position="7"/>
        <end position="23"/>
    </location>
</feature>
<dbReference type="InterPro" id="IPR017475">
    <property type="entry name" value="EPS_sugar_tfrase"/>
</dbReference>
<feature type="transmembrane region" description="Helical" evidence="8">
    <location>
        <begin position="35"/>
        <end position="53"/>
    </location>
</feature>
<keyword evidence="3" id="KW-0808">Transferase</keyword>
<feature type="transmembrane region" description="Helical" evidence="8">
    <location>
        <begin position="242"/>
        <end position="266"/>
    </location>
</feature>
<comment type="caution">
    <text evidence="10">The sequence shown here is derived from an EMBL/GenBank/DDBJ whole genome shotgun (WGS) entry which is preliminary data.</text>
</comment>
<keyword evidence="6 8" id="KW-0472">Membrane</keyword>
<dbReference type="PANTHER" id="PTHR30576:SF0">
    <property type="entry name" value="UNDECAPRENYL-PHOSPHATE N-ACETYLGALACTOSAMINYL 1-PHOSPHATE TRANSFERASE-RELATED"/>
    <property type="match status" value="1"/>
</dbReference>
<dbReference type="EMBL" id="BAABBF010000011">
    <property type="protein sequence ID" value="GAA3722817.1"/>
    <property type="molecule type" value="Genomic_DNA"/>
</dbReference>